<feature type="compositionally biased region" description="Basic residues" evidence="1">
    <location>
        <begin position="168"/>
        <end position="177"/>
    </location>
</feature>
<evidence type="ECO:0000313" key="5">
    <source>
        <dbReference type="Proteomes" id="UP000198832"/>
    </source>
</evidence>
<feature type="signal peptide" evidence="3">
    <location>
        <begin position="1"/>
        <end position="29"/>
    </location>
</feature>
<dbReference type="Proteomes" id="UP000198832">
    <property type="component" value="Unassembled WGS sequence"/>
</dbReference>
<keyword evidence="5" id="KW-1185">Reference proteome</keyword>
<dbReference type="STRING" id="574651.SAMN04487968_10673"/>
<dbReference type="OrthoDB" id="4401005at2"/>
<keyword evidence="2" id="KW-0472">Membrane</keyword>
<protein>
    <submittedName>
        <fullName evidence="4">Uncharacterized protein</fullName>
    </submittedName>
</protein>
<evidence type="ECO:0000256" key="3">
    <source>
        <dbReference type="SAM" id="SignalP"/>
    </source>
</evidence>
<evidence type="ECO:0000313" key="4">
    <source>
        <dbReference type="EMBL" id="SFC39710.1"/>
    </source>
</evidence>
<feature type="compositionally biased region" description="Polar residues" evidence="1">
    <location>
        <begin position="154"/>
        <end position="163"/>
    </location>
</feature>
<keyword evidence="2" id="KW-0812">Transmembrane</keyword>
<dbReference type="EMBL" id="FOLB01000006">
    <property type="protein sequence ID" value="SFC39710.1"/>
    <property type="molecule type" value="Genomic_DNA"/>
</dbReference>
<keyword evidence="3" id="KW-0732">Signal</keyword>
<feature type="transmembrane region" description="Helical" evidence="2">
    <location>
        <begin position="264"/>
        <end position="283"/>
    </location>
</feature>
<feature type="compositionally biased region" description="Low complexity" evidence="1">
    <location>
        <begin position="178"/>
        <end position="188"/>
    </location>
</feature>
<reference evidence="4 5" key="1">
    <citation type="submission" date="2016-10" db="EMBL/GenBank/DDBJ databases">
        <authorList>
            <person name="de Groot N.N."/>
        </authorList>
    </citation>
    <scope>NUCLEOTIDE SEQUENCE [LARGE SCALE GENOMIC DNA]</scope>
    <source>
        <strain evidence="4 5">CGMCC 1.7056</strain>
    </source>
</reference>
<keyword evidence="2" id="KW-1133">Transmembrane helix</keyword>
<gene>
    <name evidence="4" type="ORF">SAMN04487968_10673</name>
</gene>
<evidence type="ECO:0000256" key="1">
    <source>
        <dbReference type="SAM" id="MobiDB-lite"/>
    </source>
</evidence>
<feature type="chain" id="PRO_5011469519" evidence="3">
    <location>
        <begin position="30"/>
        <end position="287"/>
    </location>
</feature>
<sequence length="287" mass="28419">MTRRLGGLLAALLLATATFVGLSAPQAQAAYCSGSGVGVVVDFGDLGGGVRTDCGSGSKASTAFTSAGVTLENDGQGFVCRVASKPDPGKECMATNAYWALFVSKQGGAWTYASQGVYTQPVSSGDSVAFVWQSSNSRKTPGADPQPLPRPSAPVTSEAPSTAPTKRPSPKPMKKRSTAPAAPTPTAAGVSVTPSAEAKATPGATPTAGTSAPAAPTADPASTEAATLSPTTTELTATESTSTDVDAQPTAADSDGDGGGLPGWVPPVIVVLLAAAAGGVAWVRRAR</sequence>
<accession>A0A1I1J2M5</accession>
<dbReference type="AlphaFoldDB" id="A0A1I1J2M5"/>
<organism evidence="4 5">
    <name type="scientific">Nocardioides terrae</name>
    <dbReference type="NCBI Taxonomy" id="574651"/>
    <lineage>
        <taxon>Bacteria</taxon>
        <taxon>Bacillati</taxon>
        <taxon>Actinomycetota</taxon>
        <taxon>Actinomycetes</taxon>
        <taxon>Propionibacteriales</taxon>
        <taxon>Nocardioidaceae</taxon>
        <taxon>Nocardioides</taxon>
    </lineage>
</organism>
<dbReference type="RefSeq" id="WP_139230073.1">
    <property type="nucleotide sequence ID" value="NZ_FOLB01000006.1"/>
</dbReference>
<feature type="compositionally biased region" description="Low complexity" evidence="1">
    <location>
        <begin position="196"/>
        <end position="243"/>
    </location>
</feature>
<name>A0A1I1J2M5_9ACTN</name>
<proteinExistence type="predicted"/>
<feature type="region of interest" description="Disordered" evidence="1">
    <location>
        <begin position="136"/>
        <end position="263"/>
    </location>
</feature>
<evidence type="ECO:0000256" key="2">
    <source>
        <dbReference type="SAM" id="Phobius"/>
    </source>
</evidence>